<dbReference type="EMBL" id="RCTF01000012">
    <property type="protein sequence ID" value="RLP76741.1"/>
    <property type="molecule type" value="Genomic_DNA"/>
</dbReference>
<dbReference type="InterPro" id="IPR047770">
    <property type="entry name" value="RegB"/>
</dbReference>
<dbReference type="PANTHER" id="PTHR44936:SF10">
    <property type="entry name" value="SENSOR PROTEIN RSTB"/>
    <property type="match status" value="1"/>
</dbReference>
<evidence type="ECO:0000256" key="3">
    <source>
        <dbReference type="ARBA" id="ARBA00012438"/>
    </source>
</evidence>
<keyword evidence="10" id="KW-0472">Membrane</keyword>
<sequence length="450" mass="47830">MPALAASQHGRSAGLRLDTLIRLRWLAVAGQTAALVVVNLVLGFDLPIVPCLAAVSLSVLLNVFLRIKFPLARRLGDGAAGPLLAYDVLQLTALLYLTGGLKNPFVLLYLAPVMISATGLAWGTTVVLGALAVACAGAVGLYAWPLPWGGSPAPVLPDLYLAGVWVSLTVAVGFIGLHSWRVAEEARELGDALAATELVLAREQHLSAIDGLAAAAAHELGTPLSTIALVVKEMERSMKPDDPHLEDVTLLRDQAKRCRDILQTLTSLQAGDAPFDRMPLRLLLEEVVEPHRNFGITIAIEVPDDPDAPVIARNPGLIYGLGNLVENAVDFAAERVEIHAQWSPTGLEIVLLDDGPGFAPEVIARIGQPYVTSRARDRQDPDGESGLGLGFFIAKTLLERTGAALTFANRTPPQSGALITVSWPRAALAIEVERSATDRRGLGYSSPKEA</sequence>
<evidence type="ECO:0000256" key="7">
    <source>
        <dbReference type="ARBA" id="ARBA00022741"/>
    </source>
</evidence>
<dbReference type="Gene3D" id="1.10.287.130">
    <property type="match status" value="1"/>
</dbReference>
<dbReference type="CDD" id="cd00082">
    <property type="entry name" value="HisKA"/>
    <property type="match status" value="1"/>
</dbReference>
<keyword evidence="5" id="KW-0597">Phosphoprotein</keyword>
<dbReference type="InterPro" id="IPR005467">
    <property type="entry name" value="His_kinase_dom"/>
</dbReference>
<dbReference type="Gene3D" id="3.30.565.10">
    <property type="entry name" value="Histidine kinase-like ATPase, C-terminal domain"/>
    <property type="match status" value="1"/>
</dbReference>
<feature type="transmembrane region" description="Helical" evidence="10">
    <location>
        <begin position="127"/>
        <end position="147"/>
    </location>
</feature>
<evidence type="ECO:0000256" key="9">
    <source>
        <dbReference type="ARBA" id="ARBA00022840"/>
    </source>
</evidence>
<keyword evidence="4" id="KW-1003">Cell membrane</keyword>
<keyword evidence="7" id="KW-0547">Nucleotide-binding</keyword>
<dbReference type="Pfam" id="PF00512">
    <property type="entry name" value="HisKA"/>
    <property type="match status" value="1"/>
</dbReference>
<dbReference type="OrthoDB" id="9785252at2"/>
<evidence type="ECO:0000256" key="2">
    <source>
        <dbReference type="ARBA" id="ARBA00004651"/>
    </source>
</evidence>
<organism evidence="12 13">
    <name type="scientific">Xanthobacter tagetidis</name>
    <dbReference type="NCBI Taxonomy" id="60216"/>
    <lineage>
        <taxon>Bacteria</taxon>
        <taxon>Pseudomonadati</taxon>
        <taxon>Pseudomonadota</taxon>
        <taxon>Alphaproteobacteria</taxon>
        <taxon>Hyphomicrobiales</taxon>
        <taxon>Xanthobacteraceae</taxon>
        <taxon>Xanthobacter</taxon>
    </lineage>
</organism>
<protein>
    <recommendedName>
        <fullName evidence="3">histidine kinase</fullName>
        <ecNumber evidence="3">2.7.13.3</ecNumber>
    </recommendedName>
</protein>
<comment type="caution">
    <text evidence="12">The sequence shown here is derived from an EMBL/GenBank/DDBJ whole genome shotgun (WGS) entry which is preliminary data.</text>
</comment>
<keyword evidence="6" id="KW-0808">Transferase</keyword>
<feature type="transmembrane region" description="Helical" evidence="10">
    <location>
        <begin position="105"/>
        <end position="122"/>
    </location>
</feature>
<evidence type="ECO:0000256" key="5">
    <source>
        <dbReference type="ARBA" id="ARBA00022553"/>
    </source>
</evidence>
<dbReference type="PANTHER" id="PTHR44936">
    <property type="entry name" value="SENSOR PROTEIN CREC"/>
    <property type="match status" value="1"/>
</dbReference>
<evidence type="ECO:0000256" key="1">
    <source>
        <dbReference type="ARBA" id="ARBA00000085"/>
    </source>
</evidence>
<evidence type="ECO:0000313" key="13">
    <source>
        <dbReference type="Proteomes" id="UP000269692"/>
    </source>
</evidence>
<keyword evidence="10" id="KW-0812">Transmembrane</keyword>
<keyword evidence="10" id="KW-1133">Transmembrane helix</keyword>
<dbReference type="InterPro" id="IPR004358">
    <property type="entry name" value="Sig_transdc_His_kin-like_C"/>
</dbReference>
<feature type="domain" description="Histidine kinase" evidence="11">
    <location>
        <begin position="215"/>
        <end position="427"/>
    </location>
</feature>
<dbReference type="GO" id="GO:0005524">
    <property type="term" value="F:ATP binding"/>
    <property type="evidence" value="ECO:0007669"/>
    <property type="project" value="UniProtKB-KW"/>
</dbReference>
<dbReference type="InterPro" id="IPR036097">
    <property type="entry name" value="HisK_dim/P_sf"/>
</dbReference>
<dbReference type="PRINTS" id="PR00344">
    <property type="entry name" value="BCTRLSENSOR"/>
</dbReference>
<evidence type="ECO:0000256" key="4">
    <source>
        <dbReference type="ARBA" id="ARBA00022475"/>
    </source>
</evidence>
<evidence type="ECO:0000256" key="6">
    <source>
        <dbReference type="ARBA" id="ARBA00022679"/>
    </source>
</evidence>
<dbReference type="Proteomes" id="UP000269692">
    <property type="component" value="Unassembled WGS sequence"/>
</dbReference>
<dbReference type="InterPro" id="IPR036890">
    <property type="entry name" value="HATPase_C_sf"/>
</dbReference>
<keyword evidence="8 12" id="KW-0418">Kinase</keyword>
<dbReference type="GO" id="GO:0005886">
    <property type="term" value="C:plasma membrane"/>
    <property type="evidence" value="ECO:0007669"/>
    <property type="project" value="UniProtKB-SubCell"/>
</dbReference>
<dbReference type="SUPFAM" id="SSF47384">
    <property type="entry name" value="Homodimeric domain of signal transducing histidine kinase"/>
    <property type="match status" value="1"/>
</dbReference>
<dbReference type="Pfam" id="PF02518">
    <property type="entry name" value="HATPase_c"/>
    <property type="match status" value="1"/>
</dbReference>
<evidence type="ECO:0000259" key="11">
    <source>
        <dbReference type="PROSITE" id="PS50109"/>
    </source>
</evidence>
<dbReference type="GO" id="GO:0000155">
    <property type="term" value="F:phosphorelay sensor kinase activity"/>
    <property type="evidence" value="ECO:0007669"/>
    <property type="project" value="InterPro"/>
</dbReference>
<dbReference type="AlphaFoldDB" id="A0A3L7AAQ2"/>
<dbReference type="InterPro" id="IPR003594">
    <property type="entry name" value="HATPase_dom"/>
</dbReference>
<dbReference type="InterPro" id="IPR003661">
    <property type="entry name" value="HisK_dim/P_dom"/>
</dbReference>
<comment type="subcellular location">
    <subcellularLocation>
        <location evidence="2">Cell membrane</location>
        <topology evidence="2">Multi-pass membrane protein</topology>
    </subcellularLocation>
</comment>
<feature type="transmembrane region" description="Helical" evidence="10">
    <location>
        <begin position="21"/>
        <end position="41"/>
    </location>
</feature>
<reference evidence="12 13" key="1">
    <citation type="submission" date="2018-10" db="EMBL/GenBank/DDBJ databases">
        <title>Xanthobacter tagetidis genome sequencing and assembly.</title>
        <authorList>
            <person name="Maclea K.S."/>
            <person name="Goen A.E."/>
            <person name="Fatima S.A."/>
        </authorList>
    </citation>
    <scope>NUCLEOTIDE SEQUENCE [LARGE SCALE GENOMIC DNA]</scope>
    <source>
        <strain evidence="12 13">ATCC 700314</strain>
    </source>
</reference>
<gene>
    <name evidence="12" type="ORF">D9R14_14615</name>
</gene>
<name>A0A3L7AAQ2_9HYPH</name>
<feature type="transmembrane region" description="Helical" evidence="10">
    <location>
        <begin position="159"/>
        <end position="177"/>
    </location>
</feature>
<dbReference type="PROSITE" id="PS50109">
    <property type="entry name" value="HIS_KIN"/>
    <property type="match status" value="1"/>
</dbReference>
<accession>A0A3L7AAQ2</accession>
<dbReference type="SUPFAM" id="SSF55874">
    <property type="entry name" value="ATPase domain of HSP90 chaperone/DNA topoisomerase II/histidine kinase"/>
    <property type="match status" value="1"/>
</dbReference>
<dbReference type="SMART" id="SM00388">
    <property type="entry name" value="HisKA"/>
    <property type="match status" value="1"/>
</dbReference>
<dbReference type="NCBIfam" id="NF033792">
    <property type="entry name" value="ActS_PrrB_HisK"/>
    <property type="match status" value="1"/>
</dbReference>
<feature type="transmembrane region" description="Helical" evidence="10">
    <location>
        <begin position="79"/>
        <end position="99"/>
    </location>
</feature>
<keyword evidence="9" id="KW-0067">ATP-binding</keyword>
<evidence type="ECO:0000256" key="8">
    <source>
        <dbReference type="ARBA" id="ARBA00022777"/>
    </source>
</evidence>
<dbReference type="SMART" id="SM00387">
    <property type="entry name" value="HATPase_c"/>
    <property type="match status" value="1"/>
</dbReference>
<evidence type="ECO:0000313" key="12">
    <source>
        <dbReference type="EMBL" id="RLP76741.1"/>
    </source>
</evidence>
<keyword evidence="13" id="KW-1185">Reference proteome</keyword>
<comment type="catalytic activity">
    <reaction evidence="1">
        <text>ATP + protein L-histidine = ADP + protein N-phospho-L-histidine.</text>
        <dbReference type="EC" id="2.7.13.3"/>
    </reaction>
</comment>
<evidence type="ECO:0000256" key="10">
    <source>
        <dbReference type="SAM" id="Phobius"/>
    </source>
</evidence>
<dbReference type="EC" id="2.7.13.3" evidence="3"/>
<dbReference type="InterPro" id="IPR050980">
    <property type="entry name" value="2C_sensor_his_kinase"/>
</dbReference>
<proteinExistence type="predicted"/>
<feature type="transmembrane region" description="Helical" evidence="10">
    <location>
        <begin position="47"/>
        <end position="67"/>
    </location>
</feature>